<dbReference type="AlphaFoldDB" id="A0A0L0C2D7"/>
<sequence>MVGDRSIQVLNISNVNAQGKTVLNDGKLLDLIQKYPFLYNPRVRAYNDNDYSVWAWKNINAAFNRSYSNDPNAAFSTGDLMHRWEVLKPLIQCLSKAYDLEAIPKSLRNSVVKISTELDDQSCSTTPRPSSMPQNLLLQNICSISKLNMDKRLALERDILDLILSAELEGKQATKLDAASWSEVYEEADDFLNDIGFKQVLLTSVNHQEKIFYPNNVNQHSIRDYAKSRKSRGWVPLKDVHKFIKPCHVRLERINVEDYLPLAKMIKLEKHKSKNVKKEISNMESLEIFGI</sequence>
<dbReference type="Proteomes" id="UP000037069">
    <property type="component" value="Unassembled WGS sequence"/>
</dbReference>
<protein>
    <recommendedName>
        <fullName evidence="1">MADF domain-containing protein</fullName>
    </recommendedName>
</protein>
<reference evidence="2 3" key="1">
    <citation type="journal article" date="2015" name="Nat. Commun.">
        <title>Lucilia cuprina genome unlocks parasitic fly biology to underpin future interventions.</title>
        <authorList>
            <person name="Anstead C.A."/>
            <person name="Korhonen P.K."/>
            <person name="Young N.D."/>
            <person name="Hall R.S."/>
            <person name="Jex A.R."/>
            <person name="Murali S.C."/>
            <person name="Hughes D.S."/>
            <person name="Lee S.F."/>
            <person name="Perry T."/>
            <person name="Stroehlein A.J."/>
            <person name="Ansell B.R."/>
            <person name="Breugelmans B."/>
            <person name="Hofmann A."/>
            <person name="Qu J."/>
            <person name="Dugan S."/>
            <person name="Lee S.L."/>
            <person name="Chao H."/>
            <person name="Dinh H."/>
            <person name="Han Y."/>
            <person name="Doddapaneni H.V."/>
            <person name="Worley K.C."/>
            <person name="Muzny D.M."/>
            <person name="Ioannidis P."/>
            <person name="Waterhouse R.M."/>
            <person name="Zdobnov E.M."/>
            <person name="James P.J."/>
            <person name="Bagnall N.H."/>
            <person name="Kotze A.C."/>
            <person name="Gibbs R.A."/>
            <person name="Richards S."/>
            <person name="Batterham P."/>
            <person name="Gasser R.B."/>
        </authorList>
    </citation>
    <scope>NUCLEOTIDE SEQUENCE [LARGE SCALE GENOMIC DNA]</scope>
    <source>
        <strain evidence="2 3">LS</strain>
        <tissue evidence="2">Full body</tissue>
    </source>
</reference>
<dbReference type="OrthoDB" id="10262320at2759"/>
<feature type="domain" description="MADF" evidence="1">
    <location>
        <begin position="28"/>
        <end position="88"/>
    </location>
</feature>
<accession>A0A0L0C2D7</accession>
<gene>
    <name evidence="2" type="ORF">FF38_05802</name>
</gene>
<dbReference type="EMBL" id="JRES01001096">
    <property type="protein sequence ID" value="KNC25594.1"/>
    <property type="molecule type" value="Genomic_DNA"/>
</dbReference>
<evidence type="ECO:0000259" key="1">
    <source>
        <dbReference type="Pfam" id="PF10545"/>
    </source>
</evidence>
<dbReference type="InterPro" id="IPR006578">
    <property type="entry name" value="MADF-dom"/>
</dbReference>
<evidence type="ECO:0000313" key="3">
    <source>
        <dbReference type="Proteomes" id="UP000037069"/>
    </source>
</evidence>
<organism evidence="2 3">
    <name type="scientific">Lucilia cuprina</name>
    <name type="common">Green bottle fly</name>
    <name type="synonym">Australian sheep blowfly</name>
    <dbReference type="NCBI Taxonomy" id="7375"/>
    <lineage>
        <taxon>Eukaryota</taxon>
        <taxon>Metazoa</taxon>
        <taxon>Ecdysozoa</taxon>
        <taxon>Arthropoda</taxon>
        <taxon>Hexapoda</taxon>
        <taxon>Insecta</taxon>
        <taxon>Pterygota</taxon>
        <taxon>Neoptera</taxon>
        <taxon>Endopterygota</taxon>
        <taxon>Diptera</taxon>
        <taxon>Brachycera</taxon>
        <taxon>Muscomorpha</taxon>
        <taxon>Oestroidea</taxon>
        <taxon>Calliphoridae</taxon>
        <taxon>Luciliinae</taxon>
        <taxon>Lucilia</taxon>
    </lineage>
</organism>
<proteinExistence type="predicted"/>
<dbReference type="OMA" id="KSAKYYI"/>
<comment type="caution">
    <text evidence="2">The sequence shown here is derived from an EMBL/GenBank/DDBJ whole genome shotgun (WGS) entry which is preliminary data.</text>
</comment>
<keyword evidence="3" id="KW-1185">Reference proteome</keyword>
<name>A0A0L0C2D7_LUCCU</name>
<dbReference type="Pfam" id="PF10545">
    <property type="entry name" value="MADF_DNA_bdg"/>
    <property type="match status" value="1"/>
</dbReference>
<evidence type="ECO:0000313" key="2">
    <source>
        <dbReference type="EMBL" id="KNC25594.1"/>
    </source>
</evidence>